<comment type="caution">
    <text evidence="3">The sequence shown here is derived from an EMBL/GenBank/DDBJ whole genome shotgun (WGS) entry which is preliminary data.</text>
</comment>
<keyword evidence="1" id="KW-0597">Phosphoprotein</keyword>
<dbReference type="OrthoDB" id="673128at2"/>
<accession>A0A2W1N0N5</accession>
<organism evidence="3 4">
    <name type="scientific">Putridiphycobacter roseus</name>
    <dbReference type="NCBI Taxonomy" id="2219161"/>
    <lineage>
        <taxon>Bacteria</taxon>
        <taxon>Pseudomonadati</taxon>
        <taxon>Bacteroidota</taxon>
        <taxon>Flavobacteriia</taxon>
        <taxon>Flavobacteriales</taxon>
        <taxon>Crocinitomicaceae</taxon>
        <taxon>Putridiphycobacter</taxon>
    </lineage>
</organism>
<gene>
    <name evidence="3" type="ORF">DNU06_04090</name>
</gene>
<dbReference type="AlphaFoldDB" id="A0A2W1N0N5"/>
<name>A0A2W1N0N5_9FLAO</name>
<dbReference type="PANTHER" id="PTHR44520">
    <property type="entry name" value="RESPONSE REGULATOR RCP1-RELATED"/>
    <property type="match status" value="1"/>
</dbReference>
<dbReference type="Gene3D" id="3.40.50.2300">
    <property type="match status" value="1"/>
</dbReference>
<dbReference type="InterPro" id="IPR011006">
    <property type="entry name" value="CheY-like_superfamily"/>
</dbReference>
<dbReference type="GO" id="GO:0000160">
    <property type="term" value="P:phosphorelay signal transduction system"/>
    <property type="evidence" value="ECO:0007669"/>
    <property type="project" value="InterPro"/>
</dbReference>
<sequence length="135" mass="15702">MKKIKKICIVDDDPIHIYVAKNSIKKAEISEEIIEFENGKEAYDKLVEMHEKGDSYPDVILLDLNMPIWDGWDFLDEFSKLTFNHKIAVLITTSSNDPADQRRAKKYSMVNNLIVKPITMNKLVKELEKLDQSFQ</sequence>
<dbReference type="InterPro" id="IPR052893">
    <property type="entry name" value="TCS_response_regulator"/>
</dbReference>
<evidence type="ECO:0000313" key="3">
    <source>
        <dbReference type="EMBL" id="PZE17807.1"/>
    </source>
</evidence>
<dbReference type="SUPFAM" id="SSF52172">
    <property type="entry name" value="CheY-like"/>
    <property type="match status" value="1"/>
</dbReference>
<dbReference type="Proteomes" id="UP000249248">
    <property type="component" value="Unassembled WGS sequence"/>
</dbReference>
<reference evidence="3 4" key="1">
    <citation type="submission" date="2018-06" db="EMBL/GenBank/DDBJ databases">
        <title>The draft genome sequence of Crocinitomix sp. SM1701.</title>
        <authorList>
            <person name="Zhang X."/>
        </authorList>
    </citation>
    <scope>NUCLEOTIDE SEQUENCE [LARGE SCALE GENOMIC DNA]</scope>
    <source>
        <strain evidence="3 4">SM1701</strain>
    </source>
</reference>
<feature type="modified residue" description="4-aspartylphosphate" evidence="1">
    <location>
        <position position="63"/>
    </location>
</feature>
<dbReference type="PANTHER" id="PTHR44520:SF2">
    <property type="entry name" value="RESPONSE REGULATOR RCP1"/>
    <property type="match status" value="1"/>
</dbReference>
<dbReference type="EMBL" id="QKSB01000002">
    <property type="protein sequence ID" value="PZE17807.1"/>
    <property type="molecule type" value="Genomic_DNA"/>
</dbReference>
<evidence type="ECO:0000313" key="4">
    <source>
        <dbReference type="Proteomes" id="UP000249248"/>
    </source>
</evidence>
<dbReference type="InterPro" id="IPR001789">
    <property type="entry name" value="Sig_transdc_resp-reg_receiver"/>
</dbReference>
<protein>
    <submittedName>
        <fullName evidence="3">Response regulator</fullName>
    </submittedName>
</protein>
<dbReference type="Pfam" id="PF00072">
    <property type="entry name" value="Response_reg"/>
    <property type="match status" value="1"/>
</dbReference>
<evidence type="ECO:0000259" key="2">
    <source>
        <dbReference type="PROSITE" id="PS50110"/>
    </source>
</evidence>
<keyword evidence="4" id="KW-1185">Reference proteome</keyword>
<proteinExistence type="predicted"/>
<dbReference type="RefSeq" id="WP_111061958.1">
    <property type="nucleotide sequence ID" value="NZ_JBHUCU010000002.1"/>
</dbReference>
<feature type="domain" description="Response regulatory" evidence="2">
    <location>
        <begin position="6"/>
        <end position="131"/>
    </location>
</feature>
<dbReference type="PROSITE" id="PS50110">
    <property type="entry name" value="RESPONSE_REGULATORY"/>
    <property type="match status" value="1"/>
</dbReference>
<dbReference type="SMART" id="SM00448">
    <property type="entry name" value="REC"/>
    <property type="match status" value="1"/>
</dbReference>
<evidence type="ECO:0000256" key="1">
    <source>
        <dbReference type="PROSITE-ProRule" id="PRU00169"/>
    </source>
</evidence>